<dbReference type="EMBL" id="CAMKVN010000046">
    <property type="protein sequence ID" value="CAI2162670.1"/>
    <property type="molecule type" value="Genomic_DNA"/>
</dbReference>
<reference evidence="1" key="1">
    <citation type="submission" date="2022-08" db="EMBL/GenBank/DDBJ databases">
        <authorList>
            <person name="Kallberg Y."/>
            <person name="Tangrot J."/>
            <person name="Rosling A."/>
        </authorList>
    </citation>
    <scope>NUCLEOTIDE SEQUENCE</scope>
    <source>
        <strain evidence="1">Wild A</strain>
    </source>
</reference>
<evidence type="ECO:0000313" key="2">
    <source>
        <dbReference type="Proteomes" id="UP001153678"/>
    </source>
</evidence>
<dbReference type="Proteomes" id="UP001153678">
    <property type="component" value="Unassembled WGS sequence"/>
</dbReference>
<name>A0A9W4SB64_9GLOM</name>
<comment type="caution">
    <text evidence="1">The sequence shown here is derived from an EMBL/GenBank/DDBJ whole genome shotgun (WGS) entry which is preliminary data.</text>
</comment>
<keyword evidence="2" id="KW-1185">Reference proteome</keyword>
<proteinExistence type="predicted"/>
<gene>
    <name evidence="1" type="ORF">FWILDA_LOCUS676</name>
</gene>
<organism evidence="1 2">
    <name type="scientific">Funneliformis geosporum</name>
    <dbReference type="NCBI Taxonomy" id="1117311"/>
    <lineage>
        <taxon>Eukaryota</taxon>
        <taxon>Fungi</taxon>
        <taxon>Fungi incertae sedis</taxon>
        <taxon>Mucoromycota</taxon>
        <taxon>Glomeromycotina</taxon>
        <taxon>Glomeromycetes</taxon>
        <taxon>Glomerales</taxon>
        <taxon>Glomeraceae</taxon>
        <taxon>Funneliformis</taxon>
    </lineage>
</organism>
<accession>A0A9W4SB64</accession>
<evidence type="ECO:0000313" key="1">
    <source>
        <dbReference type="EMBL" id="CAI2162670.1"/>
    </source>
</evidence>
<protein>
    <submittedName>
        <fullName evidence="1">6815_t:CDS:1</fullName>
    </submittedName>
</protein>
<sequence>MTIDPSGKGTTGICLIIKKYRPEIIVYETTNYIHKRIPGTLTLLKLIGGIVGIKYTFDFVKQIDSIAVNQVKPFKDKLFTGREQLENLTCEAGRGKGWKYKQERISLHQLDALVIYHL</sequence>
<dbReference type="AlphaFoldDB" id="A0A9W4SB64"/>